<comment type="similarity">
    <text evidence="7">Belongs to the DEAD box helicase family.</text>
</comment>
<dbReference type="GO" id="GO:0005524">
    <property type="term" value="F:ATP binding"/>
    <property type="evidence" value="ECO:0007669"/>
    <property type="project" value="UniProtKB-KW"/>
</dbReference>
<proteinExistence type="inferred from homology"/>
<feature type="short sequence motif" description="Q motif" evidence="6">
    <location>
        <begin position="3"/>
        <end position="31"/>
    </location>
</feature>
<dbReference type="Proteomes" id="UP001302662">
    <property type="component" value="Chromosome"/>
</dbReference>
<dbReference type="InterPro" id="IPR027417">
    <property type="entry name" value="P-loop_NTPase"/>
</dbReference>
<dbReference type="GO" id="GO:0003724">
    <property type="term" value="F:RNA helicase activity"/>
    <property type="evidence" value="ECO:0007669"/>
    <property type="project" value="UniProtKB-EC"/>
</dbReference>
<evidence type="ECO:0000259" key="10">
    <source>
        <dbReference type="PROSITE" id="PS51194"/>
    </source>
</evidence>
<evidence type="ECO:0000256" key="2">
    <source>
        <dbReference type="ARBA" id="ARBA00022741"/>
    </source>
</evidence>
<evidence type="ECO:0000256" key="7">
    <source>
        <dbReference type="RuleBase" id="RU000492"/>
    </source>
</evidence>
<dbReference type="SMART" id="SM00490">
    <property type="entry name" value="HELICc"/>
    <property type="match status" value="1"/>
</dbReference>
<dbReference type="CDD" id="cd18787">
    <property type="entry name" value="SF2_C_DEAD"/>
    <property type="match status" value="1"/>
</dbReference>
<keyword evidence="13" id="KW-1185">Reference proteome</keyword>
<feature type="region of interest" description="Disordered" evidence="8">
    <location>
        <begin position="454"/>
        <end position="546"/>
    </location>
</feature>
<dbReference type="GO" id="GO:0003723">
    <property type="term" value="F:RNA binding"/>
    <property type="evidence" value="ECO:0007669"/>
    <property type="project" value="TreeGrafter"/>
</dbReference>
<dbReference type="PROSITE" id="PS51195">
    <property type="entry name" value="Q_MOTIF"/>
    <property type="match status" value="1"/>
</dbReference>
<accession>A0AA97A7F9</accession>
<dbReference type="InterPro" id="IPR014014">
    <property type="entry name" value="RNA_helicase_DEAD_Q_motif"/>
</dbReference>
<dbReference type="InterPro" id="IPR050547">
    <property type="entry name" value="DEAD_box_RNA_helicases"/>
</dbReference>
<reference evidence="12 13" key="1">
    <citation type="submission" date="2023-07" db="EMBL/GenBank/DDBJ databases">
        <title>Closed genome sequence of Methanimicrococcus sp. Es2.</title>
        <authorList>
            <person name="Protasov E."/>
            <person name="Platt K."/>
            <person name="Reeh H."/>
            <person name="Poehlein A."/>
            <person name="Daniel R."/>
            <person name="Brune A."/>
        </authorList>
    </citation>
    <scope>NUCLEOTIDE SEQUENCE [LARGE SCALE GENOMIC DNA]</scope>
    <source>
        <strain evidence="12 13">Es2</strain>
    </source>
</reference>
<protein>
    <recommendedName>
        <fullName evidence="1">RNA helicase</fullName>
        <ecNumber evidence="1">3.6.4.13</ecNumber>
    </recommendedName>
</protein>
<evidence type="ECO:0000256" key="1">
    <source>
        <dbReference type="ARBA" id="ARBA00012552"/>
    </source>
</evidence>
<dbReference type="Gene3D" id="3.40.50.300">
    <property type="entry name" value="P-loop containing nucleotide triphosphate hydrolases"/>
    <property type="match status" value="2"/>
</dbReference>
<feature type="compositionally biased region" description="Basic and acidic residues" evidence="8">
    <location>
        <begin position="480"/>
        <end position="500"/>
    </location>
</feature>
<dbReference type="PROSITE" id="PS00039">
    <property type="entry name" value="DEAD_ATP_HELICASE"/>
    <property type="match status" value="1"/>
</dbReference>
<evidence type="ECO:0000256" key="3">
    <source>
        <dbReference type="ARBA" id="ARBA00022801"/>
    </source>
</evidence>
<dbReference type="InterPro" id="IPR011545">
    <property type="entry name" value="DEAD/DEAH_box_helicase_dom"/>
</dbReference>
<dbReference type="InterPro" id="IPR000629">
    <property type="entry name" value="RNA-helicase_DEAD-box_CS"/>
</dbReference>
<dbReference type="RefSeq" id="WP_316559629.1">
    <property type="nucleotide sequence ID" value="NZ_CP131062.1"/>
</dbReference>
<dbReference type="AlphaFoldDB" id="A0AA97A7F9"/>
<dbReference type="InterPro" id="IPR044742">
    <property type="entry name" value="DEAD/DEAH_RhlB"/>
</dbReference>
<keyword evidence="4 7" id="KW-0347">Helicase</keyword>
<evidence type="ECO:0000256" key="4">
    <source>
        <dbReference type="ARBA" id="ARBA00022806"/>
    </source>
</evidence>
<sequence>MTTTFQDLGINDRIIQSLLVKGYENPTPIQIQTIPLFLSGDCNIIGQAQTGSGKTAAFGVPIIQNIIEKTGHVQAIVLTPTRELAIQVSDEMSSFGGIKGLNIVPVFGGQPIPIQLRALAGGADIVVGTPGRVIDLIHRKRLDLSHISYFVLDEADEMLNMGFIDDIKEIIQHTSDDKRMLCFSATMPKQILGIAKKYMGQYEMVSVEKLKETALIEQLSIDVPPALKFEALCRVIDSDPDFYGLVFCARKDTSDDVVQRLEERGYDADVIHGDILQEQRIRIMDRFRKQKLRILVATDVAARGIDVNELTHVVNYDIPQDPESYTHRIGRTGRAGKTGIAITLLTPADFRKFAFIRKLANVDVRRVELPDADQVAMMKRDKLLHDLSLAIESDFVNTDEAEPFKEFAEALITEDRTAEDVVVCLLKRAYENRILPRADDKIIDEMFAQIPKQRFTSDSGKKGRYGAKNTDEGQGQGRGRRSEGGYKGKKEGGKYDDRKGGSGGKKYGGSGKGGSGGGKKYGGGKYSHNKDYATKRIENKKYKSRD</sequence>
<dbReference type="KEGG" id="mees:MmiEs2_02530"/>
<dbReference type="CDD" id="cd00268">
    <property type="entry name" value="DEADc"/>
    <property type="match status" value="1"/>
</dbReference>
<organism evidence="12 13">
    <name type="scientific">Methanimicrococcus stummii</name>
    <dbReference type="NCBI Taxonomy" id="3028294"/>
    <lineage>
        <taxon>Archaea</taxon>
        <taxon>Methanobacteriati</taxon>
        <taxon>Methanobacteriota</taxon>
        <taxon>Stenosarchaea group</taxon>
        <taxon>Methanomicrobia</taxon>
        <taxon>Methanosarcinales</taxon>
        <taxon>Methanosarcinaceae</taxon>
        <taxon>Methanimicrococcus</taxon>
    </lineage>
</organism>
<dbReference type="PROSITE" id="PS51192">
    <property type="entry name" value="HELICASE_ATP_BIND_1"/>
    <property type="match status" value="1"/>
</dbReference>
<dbReference type="InterPro" id="IPR014001">
    <property type="entry name" value="Helicase_ATP-bd"/>
</dbReference>
<dbReference type="GO" id="GO:0016787">
    <property type="term" value="F:hydrolase activity"/>
    <property type="evidence" value="ECO:0007669"/>
    <property type="project" value="UniProtKB-KW"/>
</dbReference>
<feature type="compositionally biased region" description="Basic and acidic residues" evidence="8">
    <location>
        <begin position="528"/>
        <end position="546"/>
    </location>
</feature>
<dbReference type="PROSITE" id="PS51194">
    <property type="entry name" value="HELICASE_CTER"/>
    <property type="match status" value="1"/>
</dbReference>
<dbReference type="PANTHER" id="PTHR47963:SF8">
    <property type="entry name" value="ATP-DEPENDENT RNA HELICASE DEAD"/>
    <property type="match status" value="1"/>
</dbReference>
<feature type="compositionally biased region" description="Gly residues" evidence="8">
    <location>
        <begin position="501"/>
        <end position="525"/>
    </location>
</feature>
<evidence type="ECO:0000256" key="8">
    <source>
        <dbReference type="SAM" id="MobiDB-lite"/>
    </source>
</evidence>
<dbReference type="GO" id="GO:0140097">
    <property type="term" value="F:catalytic activity, acting on DNA"/>
    <property type="evidence" value="ECO:0007669"/>
    <property type="project" value="UniProtKB-ARBA"/>
</dbReference>
<dbReference type="EMBL" id="CP131062">
    <property type="protein sequence ID" value="WNY28073.1"/>
    <property type="molecule type" value="Genomic_DNA"/>
</dbReference>
<keyword evidence="5 7" id="KW-0067">ATP-binding</keyword>
<feature type="domain" description="Helicase C-terminal" evidence="10">
    <location>
        <begin position="228"/>
        <end position="383"/>
    </location>
</feature>
<dbReference type="PANTHER" id="PTHR47963">
    <property type="entry name" value="DEAD-BOX ATP-DEPENDENT RNA HELICASE 47, MITOCHONDRIAL"/>
    <property type="match status" value="1"/>
</dbReference>
<evidence type="ECO:0000259" key="9">
    <source>
        <dbReference type="PROSITE" id="PS51192"/>
    </source>
</evidence>
<feature type="domain" description="DEAD-box RNA helicase Q" evidence="11">
    <location>
        <begin position="3"/>
        <end position="31"/>
    </location>
</feature>
<keyword evidence="2 7" id="KW-0547">Nucleotide-binding</keyword>
<evidence type="ECO:0000259" key="11">
    <source>
        <dbReference type="PROSITE" id="PS51195"/>
    </source>
</evidence>
<dbReference type="EC" id="3.6.4.13" evidence="1"/>
<evidence type="ECO:0000313" key="12">
    <source>
        <dbReference type="EMBL" id="WNY28073.1"/>
    </source>
</evidence>
<dbReference type="InterPro" id="IPR001650">
    <property type="entry name" value="Helicase_C-like"/>
</dbReference>
<dbReference type="GeneID" id="85196705"/>
<evidence type="ECO:0000256" key="6">
    <source>
        <dbReference type="PROSITE-ProRule" id="PRU00552"/>
    </source>
</evidence>
<feature type="domain" description="Helicase ATP-binding" evidence="9">
    <location>
        <begin position="35"/>
        <end position="205"/>
    </location>
</feature>
<dbReference type="SUPFAM" id="SSF52540">
    <property type="entry name" value="P-loop containing nucleoside triphosphate hydrolases"/>
    <property type="match status" value="1"/>
</dbReference>
<dbReference type="SMART" id="SM00487">
    <property type="entry name" value="DEXDc"/>
    <property type="match status" value="1"/>
</dbReference>
<name>A0AA97A7F9_9EURY</name>
<dbReference type="Pfam" id="PF00270">
    <property type="entry name" value="DEAD"/>
    <property type="match status" value="1"/>
</dbReference>
<evidence type="ECO:0000256" key="5">
    <source>
        <dbReference type="ARBA" id="ARBA00022840"/>
    </source>
</evidence>
<evidence type="ECO:0000313" key="13">
    <source>
        <dbReference type="Proteomes" id="UP001302662"/>
    </source>
</evidence>
<dbReference type="Pfam" id="PF00271">
    <property type="entry name" value="Helicase_C"/>
    <property type="match status" value="1"/>
</dbReference>
<keyword evidence="3 7" id="KW-0378">Hydrolase</keyword>
<gene>
    <name evidence="12" type="primary">cshA</name>
    <name evidence="12" type="ORF">MmiEs2_02530</name>
</gene>